<accession>A0ABU9QHW2</accession>
<organism evidence="1 2">
    <name type="scientific">Paraburkholderia sabiae</name>
    <dbReference type="NCBI Taxonomy" id="273251"/>
    <lineage>
        <taxon>Bacteria</taxon>
        <taxon>Pseudomonadati</taxon>
        <taxon>Pseudomonadota</taxon>
        <taxon>Betaproteobacteria</taxon>
        <taxon>Burkholderiales</taxon>
        <taxon>Burkholderiaceae</taxon>
        <taxon>Paraburkholderia</taxon>
    </lineage>
</organism>
<sequence>MSRGDGGFPAQAGFHIGYRECQKACIGADNPTTHAIHKTFSLSPSESAAYYKNRVLGFSFQIVDGKKEAEDKNSYSLLLFPNRGALMDIHAIHVA</sequence>
<evidence type="ECO:0000313" key="2">
    <source>
        <dbReference type="Proteomes" id="UP001494588"/>
    </source>
</evidence>
<dbReference type="EMBL" id="JAZHGC010000022">
    <property type="protein sequence ID" value="MEM5289029.1"/>
    <property type="molecule type" value="Genomic_DNA"/>
</dbReference>
<dbReference type="Proteomes" id="UP001494588">
    <property type="component" value="Unassembled WGS sequence"/>
</dbReference>
<gene>
    <name evidence="1" type="ORF">V4C55_25175</name>
</gene>
<proteinExistence type="predicted"/>
<comment type="caution">
    <text evidence="1">The sequence shown here is derived from an EMBL/GenBank/DDBJ whole genome shotgun (WGS) entry which is preliminary data.</text>
</comment>
<protein>
    <submittedName>
        <fullName evidence="1">Uncharacterized protein</fullName>
    </submittedName>
</protein>
<name>A0ABU9QHW2_9BURK</name>
<reference evidence="1 2" key="1">
    <citation type="submission" date="2024-01" db="EMBL/GenBank/DDBJ databases">
        <title>The diversity of rhizobia nodulating Mimosa spp. in eleven states of Brazil covering several biomes is determined by host plant, location, and edaphic factors.</title>
        <authorList>
            <person name="Rouws L."/>
            <person name="Barauna A."/>
            <person name="Beukes C."/>
            <person name="De Faria S.M."/>
            <person name="Gross E."/>
            <person name="Dos Reis Junior F.B."/>
            <person name="Simon M."/>
            <person name="Maluk M."/>
            <person name="Odee D.W."/>
            <person name="Kenicer G."/>
            <person name="Young J.P.W."/>
            <person name="Reis V.M."/>
            <person name="Zilli J."/>
            <person name="James E.K."/>
        </authorList>
    </citation>
    <scope>NUCLEOTIDE SEQUENCE [LARGE SCALE GENOMIC DNA]</scope>
    <source>
        <strain evidence="1 2">JPY77</strain>
    </source>
</reference>
<keyword evidence="2" id="KW-1185">Reference proteome</keyword>
<evidence type="ECO:0000313" key="1">
    <source>
        <dbReference type="EMBL" id="MEM5289029.1"/>
    </source>
</evidence>
<dbReference type="RefSeq" id="WP_201653832.1">
    <property type="nucleotide sequence ID" value="NZ_CAJHCS010000018.1"/>
</dbReference>